<dbReference type="Pfam" id="PF00079">
    <property type="entry name" value="Serpin"/>
    <property type="match status" value="1"/>
</dbReference>
<reference evidence="3" key="1">
    <citation type="journal article" date="2015" name="Nature">
        <title>Complex archaea that bridge the gap between prokaryotes and eukaryotes.</title>
        <authorList>
            <person name="Spang A."/>
            <person name="Saw J.H."/>
            <person name="Jorgensen S.L."/>
            <person name="Zaremba-Niedzwiedzka K."/>
            <person name="Martijn J."/>
            <person name="Lind A.E."/>
            <person name="van Eijk R."/>
            <person name="Schleper C."/>
            <person name="Guy L."/>
            <person name="Ettema T.J."/>
        </authorList>
    </citation>
    <scope>NUCLEOTIDE SEQUENCE</scope>
</reference>
<dbReference type="Gene3D" id="3.30.497.10">
    <property type="entry name" value="Antithrombin, subunit I, domain 2"/>
    <property type="match status" value="1"/>
</dbReference>
<dbReference type="SUPFAM" id="SSF56574">
    <property type="entry name" value="Serpins"/>
    <property type="match status" value="1"/>
</dbReference>
<dbReference type="InterPro" id="IPR036186">
    <property type="entry name" value="Serpin_sf"/>
</dbReference>
<dbReference type="PROSITE" id="PS51257">
    <property type="entry name" value="PROKAR_LIPOPROTEIN"/>
    <property type="match status" value="1"/>
</dbReference>
<feature type="region of interest" description="Disordered" evidence="1">
    <location>
        <begin position="35"/>
        <end position="58"/>
    </location>
</feature>
<evidence type="ECO:0000313" key="3">
    <source>
        <dbReference type="EMBL" id="KKN52142.1"/>
    </source>
</evidence>
<dbReference type="InterPro" id="IPR000215">
    <property type="entry name" value="Serpin_fam"/>
</dbReference>
<accession>A0A0F9RQL2</accession>
<organism evidence="3">
    <name type="scientific">marine sediment metagenome</name>
    <dbReference type="NCBI Taxonomy" id="412755"/>
    <lineage>
        <taxon>unclassified sequences</taxon>
        <taxon>metagenomes</taxon>
        <taxon>ecological metagenomes</taxon>
    </lineage>
</organism>
<evidence type="ECO:0000259" key="2">
    <source>
        <dbReference type="SMART" id="SM00093"/>
    </source>
</evidence>
<dbReference type="InterPro" id="IPR023796">
    <property type="entry name" value="Serpin_dom"/>
</dbReference>
<dbReference type="PANTHER" id="PTHR11461:SF211">
    <property type="entry name" value="GH10112P-RELATED"/>
    <property type="match status" value="1"/>
</dbReference>
<dbReference type="GO" id="GO:0004867">
    <property type="term" value="F:serine-type endopeptidase inhibitor activity"/>
    <property type="evidence" value="ECO:0007669"/>
    <property type="project" value="InterPro"/>
</dbReference>
<protein>
    <recommendedName>
        <fullName evidence="2">Serpin domain-containing protein</fullName>
    </recommendedName>
</protein>
<dbReference type="InterPro" id="IPR042178">
    <property type="entry name" value="Serpin_sf_1"/>
</dbReference>
<dbReference type="SMART" id="SM00093">
    <property type="entry name" value="SERPIN"/>
    <property type="match status" value="1"/>
</dbReference>
<dbReference type="Gene3D" id="2.30.39.10">
    <property type="entry name" value="Alpha-1-antitrypsin, domain 1"/>
    <property type="match status" value="1"/>
</dbReference>
<feature type="compositionally biased region" description="Polar residues" evidence="1">
    <location>
        <begin position="43"/>
        <end position="55"/>
    </location>
</feature>
<name>A0A0F9RQL2_9ZZZZ</name>
<proteinExistence type="predicted"/>
<dbReference type="GO" id="GO:0005615">
    <property type="term" value="C:extracellular space"/>
    <property type="evidence" value="ECO:0007669"/>
    <property type="project" value="InterPro"/>
</dbReference>
<dbReference type="InterPro" id="IPR042185">
    <property type="entry name" value="Serpin_sf_2"/>
</dbReference>
<dbReference type="PANTHER" id="PTHR11461">
    <property type="entry name" value="SERINE PROTEASE INHIBITOR, SERPIN"/>
    <property type="match status" value="1"/>
</dbReference>
<dbReference type="EMBL" id="LAZR01001031">
    <property type="protein sequence ID" value="KKN52142.1"/>
    <property type="molecule type" value="Genomic_DNA"/>
</dbReference>
<feature type="domain" description="Serpin" evidence="2">
    <location>
        <begin position="81"/>
        <end position="448"/>
    </location>
</feature>
<comment type="caution">
    <text evidence="3">The sequence shown here is derived from an EMBL/GenBank/DDBJ whole genome shotgun (WGS) entry which is preliminary data.</text>
</comment>
<evidence type="ECO:0000256" key="1">
    <source>
        <dbReference type="SAM" id="MobiDB-lite"/>
    </source>
</evidence>
<dbReference type="AlphaFoldDB" id="A0A0F9RQL2"/>
<gene>
    <name evidence="3" type="ORF">LCGC14_0615500</name>
</gene>
<sequence>MGMGHRNRRRSLSGLWPVLLAVVAMWGAGCGPRLQPTKDGQAAENTAPVSRSDAASPTIELPEVGDEPIETLAEASNAFALRLYASLLRNGRESNVIVSPTGLFFGLMMAREGAGGRTREQFDAVLQLTRLTDMADRDLPGECSELLGKLRVVGDTAPLEVGEATELNVANSLWGQQGLDWKDAFLKTLEHDFDGPLNEVNFAEAPAAARAINRWVAERTRGRIGDVISADRLGPGTDMVLAYAVYLTASWKGPFVRTEAERFHVSEDETITVNMMRQKRQLRMARVEKLKLLRQQCWGGISAVFILPDTIEGLADAEAWLISGKLNDGLKASQTREVDVHLPKLDLESTFRLQDHLKAMGLVDAFDPGLADFSHAVGRRGDTWMDMVSQVARVKIEEKGLEGVTAGVLDFLHGPVDMGQFRADHPYLFVIRHDESGLILFIGRVVRPNEVEEQSP</sequence>